<feature type="domain" description="Rhodanese" evidence="2">
    <location>
        <begin position="48"/>
        <end position="138"/>
    </location>
</feature>
<dbReference type="RefSeq" id="WP_147713539.1">
    <property type="nucleotide sequence ID" value="NZ_VKAD01000001.1"/>
</dbReference>
<dbReference type="CDD" id="cd00158">
    <property type="entry name" value="RHOD"/>
    <property type="match status" value="1"/>
</dbReference>
<protein>
    <submittedName>
        <fullName evidence="3">Rhodanese-like domain-containing protein</fullName>
    </submittedName>
</protein>
<dbReference type="Proteomes" id="UP000321764">
    <property type="component" value="Unassembled WGS sequence"/>
</dbReference>
<evidence type="ECO:0000259" key="2">
    <source>
        <dbReference type="PROSITE" id="PS50206"/>
    </source>
</evidence>
<gene>
    <name evidence="3" type="ORF">FME95_06285</name>
</gene>
<accession>A0A5C8ZBG3</accession>
<evidence type="ECO:0000313" key="3">
    <source>
        <dbReference type="EMBL" id="TXR54140.1"/>
    </source>
</evidence>
<comment type="caution">
    <text evidence="3">The sequence shown here is derived from an EMBL/GenBank/DDBJ whole genome shotgun (WGS) entry which is preliminary data.</text>
</comment>
<dbReference type="Gene3D" id="3.40.250.10">
    <property type="entry name" value="Rhodanese-like domain"/>
    <property type="match status" value="1"/>
</dbReference>
<dbReference type="OrthoDB" id="9808735at2"/>
<keyword evidence="4" id="KW-1185">Reference proteome</keyword>
<dbReference type="EMBL" id="VKAD01000001">
    <property type="protein sequence ID" value="TXR54140.1"/>
    <property type="molecule type" value="Genomic_DNA"/>
</dbReference>
<sequence>MLEQILEFIANHWVLSSIWAILLLLLLKTESGRGGSSISNQEATQLINKQDAKIIDLRNRDDFQSGHLPNAINIPAKDMQTRMSELSAYKDEHLILVCKTGTTASASGTVLAKEGFNKLHKLKGGMMDWKANNLPVVKGK</sequence>
<dbReference type="PROSITE" id="PS50206">
    <property type="entry name" value="RHODANESE_3"/>
    <property type="match status" value="1"/>
</dbReference>
<dbReference type="SUPFAM" id="SSF52821">
    <property type="entry name" value="Rhodanese/Cell cycle control phosphatase"/>
    <property type="match status" value="1"/>
</dbReference>
<dbReference type="PANTHER" id="PTHR43031">
    <property type="entry name" value="FAD-DEPENDENT OXIDOREDUCTASE"/>
    <property type="match status" value="1"/>
</dbReference>
<dbReference type="PANTHER" id="PTHR43031:SF18">
    <property type="entry name" value="RHODANESE-RELATED SULFURTRANSFERASES"/>
    <property type="match status" value="1"/>
</dbReference>
<name>A0A5C8ZBG3_9GAMM</name>
<proteinExistence type="predicted"/>
<evidence type="ECO:0000256" key="1">
    <source>
        <dbReference type="SAM" id="Phobius"/>
    </source>
</evidence>
<feature type="transmembrane region" description="Helical" evidence="1">
    <location>
        <begin position="6"/>
        <end position="27"/>
    </location>
</feature>
<reference evidence="3 4" key="1">
    <citation type="submission" date="2019-07" db="EMBL/GenBank/DDBJ databases">
        <title>Reinekea sp. strain SSH23 genome sequencing and assembly.</title>
        <authorList>
            <person name="Kim I."/>
        </authorList>
    </citation>
    <scope>NUCLEOTIDE SEQUENCE [LARGE SCALE GENOMIC DNA]</scope>
    <source>
        <strain evidence="3 4">SSH23</strain>
    </source>
</reference>
<keyword evidence="1" id="KW-0472">Membrane</keyword>
<keyword evidence="1" id="KW-0812">Transmembrane</keyword>
<dbReference type="AlphaFoldDB" id="A0A5C8ZBG3"/>
<dbReference type="Pfam" id="PF00581">
    <property type="entry name" value="Rhodanese"/>
    <property type="match status" value="1"/>
</dbReference>
<dbReference type="InterPro" id="IPR001763">
    <property type="entry name" value="Rhodanese-like_dom"/>
</dbReference>
<dbReference type="SMART" id="SM00450">
    <property type="entry name" value="RHOD"/>
    <property type="match status" value="1"/>
</dbReference>
<evidence type="ECO:0000313" key="4">
    <source>
        <dbReference type="Proteomes" id="UP000321764"/>
    </source>
</evidence>
<organism evidence="3 4">
    <name type="scientific">Reinekea thalattae</name>
    <dbReference type="NCBI Taxonomy" id="2593301"/>
    <lineage>
        <taxon>Bacteria</taxon>
        <taxon>Pseudomonadati</taxon>
        <taxon>Pseudomonadota</taxon>
        <taxon>Gammaproteobacteria</taxon>
        <taxon>Oceanospirillales</taxon>
        <taxon>Saccharospirillaceae</taxon>
        <taxon>Reinekea</taxon>
    </lineage>
</organism>
<dbReference type="InterPro" id="IPR050229">
    <property type="entry name" value="GlpE_sulfurtransferase"/>
</dbReference>
<dbReference type="InterPro" id="IPR036873">
    <property type="entry name" value="Rhodanese-like_dom_sf"/>
</dbReference>
<keyword evidence="1" id="KW-1133">Transmembrane helix</keyword>